<dbReference type="EMBL" id="JABELX010000008">
    <property type="protein sequence ID" value="NNH72583.1"/>
    <property type="molecule type" value="Genomic_DNA"/>
</dbReference>
<keyword evidence="2" id="KW-0255">Endonuclease</keyword>
<evidence type="ECO:0000313" key="3">
    <source>
        <dbReference type="Proteomes" id="UP000586827"/>
    </source>
</evidence>
<dbReference type="Proteomes" id="UP000586827">
    <property type="component" value="Unassembled WGS sequence"/>
</dbReference>
<evidence type="ECO:0000313" key="2">
    <source>
        <dbReference type="EMBL" id="NNH72583.1"/>
    </source>
</evidence>
<dbReference type="AlphaFoldDB" id="A0A849C1F7"/>
<keyword evidence="2" id="KW-0378">Hydrolase</keyword>
<dbReference type="InterPro" id="IPR008538">
    <property type="entry name" value="Uma2"/>
</dbReference>
<dbReference type="Pfam" id="PF05685">
    <property type="entry name" value="Uma2"/>
    <property type="match status" value="1"/>
</dbReference>
<dbReference type="InterPro" id="IPR011335">
    <property type="entry name" value="Restrct_endonuc-II-like"/>
</dbReference>
<keyword evidence="2" id="KW-0540">Nuclease</keyword>
<dbReference type="PANTHER" id="PTHR35400:SF3">
    <property type="entry name" value="SLL1072 PROTEIN"/>
    <property type="match status" value="1"/>
</dbReference>
<dbReference type="RefSeq" id="WP_067524928.1">
    <property type="nucleotide sequence ID" value="NZ_JABELX010000008.1"/>
</dbReference>
<dbReference type="CDD" id="cd06260">
    <property type="entry name" value="DUF820-like"/>
    <property type="match status" value="1"/>
</dbReference>
<name>A0A849C1F7_9NOCA</name>
<sequence>MTEEATLSYHWSRDEFVRAWDADVFERRVELVEGEVWPVVIGSWHGETVMTVAAVLPRRGVRISSSTLPTGDSLPDPDCWVRRRDAEPTESIGSRLAVWDPRDLLLVIEVSDETVMQDLGVKAKLYGRAGYPAYWVVTKDVIYEHTEPTASGYRLRAEYRAGDRIPIRYADTDLAVDDLLHPA</sequence>
<keyword evidence="3" id="KW-1185">Reference proteome</keyword>
<organism evidence="2 3">
    <name type="scientific">Nocardia uniformis</name>
    <dbReference type="NCBI Taxonomy" id="53432"/>
    <lineage>
        <taxon>Bacteria</taxon>
        <taxon>Bacillati</taxon>
        <taxon>Actinomycetota</taxon>
        <taxon>Actinomycetes</taxon>
        <taxon>Mycobacteriales</taxon>
        <taxon>Nocardiaceae</taxon>
        <taxon>Nocardia</taxon>
    </lineage>
</organism>
<comment type="caution">
    <text evidence="2">The sequence shown here is derived from an EMBL/GenBank/DDBJ whole genome shotgun (WGS) entry which is preliminary data.</text>
</comment>
<dbReference type="InterPro" id="IPR012296">
    <property type="entry name" value="Nuclease_put_TT1808"/>
</dbReference>
<proteinExistence type="predicted"/>
<evidence type="ECO:0000259" key="1">
    <source>
        <dbReference type="Pfam" id="PF05685"/>
    </source>
</evidence>
<dbReference type="GO" id="GO:0004519">
    <property type="term" value="F:endonuclease activity"/>
    <property type="evidence" value="ECO:0007669"/>
    <property type="project" value="UniProtKB-KW"/>
</dbReference>
<accession>A0A849C1F7</accession>
<dbReference type="Gene3D" id="3.90.1570.10">
    <property type="entry name" value="tt1808, chain A"/>
    <property type="match status" value="1"/>
</dbReference>
<gene>
    <name evidence="2" type="ORF">HLB23_22430</name>
</gene>
<feature type="domain" description="Putative restriction endonuclease" evidence="1">
    <location>
        <begin position="26"/>
        <end position="148"/>
    </location>
</feature>
<protein>
    <submittedName>
        <fullName evidence="2">Uma2 family endonuclease</fullName>
    </submittedName>
</protein>
<reference evidence="2 3" key="1">
    <citation type="submission" date="2020-05" db="EMBL/GenBank/DDBJ databases">
        <title>MicrobeNet Type strains.</title>
        <authorList>
            <person name="Nicholson A.C."/>
        </authorList>
    </citation>
    <scope>NUCLEOTIDE SEQUENCE [LARGE SCALE GENOMIC DNA]</scope>
    <source>
        <strain evidence="2 3">JCM 3224</strain>
    </source>
</reference>
<dbReference type="SUPFAM" id="SSF52980">
    <property type="entry name" value="Restriction endonuclease-like"/>
    <property type="match status" value="1"/>
</dbReference>
<dbReference type="PANTHER" id="PTHR35400">
    <property type="entry name" value="SLR1083 PROTEIN"/>
    <property type="match status" value="1"/>
</dbReference>